<sequence>MRDTHTTVHFKLRYSATCKILTLKNLLLASSLIYMHQISASSTSSS</sequence>
<protein>
    <submittedName>
        <fullName evidence="1">Uncharacterized protein</fullName>
    </submittedName>
</protein>
<accession>A0A0E9V7S5</accession>
<reference evidence="1" key="1">
    <citation type="submission" date="2014-11" db="EMBL/GenBank/DDBJ databases">
        <authorList>
            <person name="Amaro Gonzalez C."/>
        </authorList>
    </citation>
    <scope>NUCLEOTIDE SEQUENCE</scope>
</reference>
<dbReference type="EMBL" id="GBXM01034521">
    <property type="protein sequence ID" value="JAH74056.1"/>
    <property type="molecule type" value="Transcribed_RNA"/>
</dbReference>
<evidence type="ECO:0000313" key="1">
    <source>
        <dbReference type="EMBL" id="JAH74056.1"/>
    </source>
</evidence>
<dbReference type="AlphaFoldDB" id="A0A0E9V7S5"/>
<reference evidence="1" key="2">
    <citation type="journal article" date="2015" name="Fish Shellfish Immunol.">
        <title>Early steps in the European eel (Anguilla anguilla)-Vibrio vulnificus interaction in the gills: Role of the RtxA13 toxin.</title>
        <authorList>
            <person name="Callol A."/>
            <person name="Pajuelo D."/>
            <person name="Ebbesson L."/>
            <person name="Teles M."/>
            <person name="MacKenzie S."/>
            <person name="Amaro C."/>
        </authorList>
    </citation>
    <scope>NUCLEOTIDE SEQUENCE</scope>
</reference>
<proteinExistence type="predicted"/>
<organism evidence="1">
    <name type="scientific">Anguilla anguilla</name>
    <name type="common">European freshwater eel</name>
    <name type="synonym">Muraena anguilla</name>
    <dbReference type="NCBI Taxonomy" id="7936"/>
    <lineage>
        <taxon>Eukaryota</taxon>
        <taxon>Metazoa</taxon>
        <taxon>Chordata</taxon>
        <taxon>Craniata</taxon>
        <taxon>Vertebrata</taxon>
        <taxon>Euteleostomi</taxon>
        <taxon>Actinopterygii</taxon>
        <taxon>Neopterygii</taxon>
        <taxon>Teleostei</taxon>
        <taxon>Anguilliformes</taxon>
        <taxon>Anguillidae</taxon>
        <taxon>Anguilla</taxon>
    </lineage>
</organism>
<name>A0A0E9V7S5_ANGAN</name>